<feature type="chain" id="PRO_5046821548" evidence="2">
    <location>
        <begin position="27"/>
        <end position="232"/>
    </location>
</feature>
<evidence type="ECO:0000313" key="3">
    <source>
        <dbReference type="EMBL" id="MCM2390632.1"/>
    </source>
</evidence>
<feature type="region of interest" description="Disordered" evidence="1">
    <location>
        <begin position="67"/>
        <end position="126"/>
    </location>
</feature>
<reference evidence="3" key="1">
    <citation type="submission" date="2022-06" db="EMBL/GenBank/DDBJ databases">
        <title>Genome public.</title>
        <authorList>
            <person name="Sun Q."/>
        </authorList>
    </citation>
    <scope>NUCLEOTIDE SEQUENCE</scope>
    <source>
        <strain evidence="3">CWNU-1</strain>
    </source>
</reference>
<feature type="signal peptide" evidence="2">
    <location>
        <begin position="1"/>
        <end position="26"/>
    </location>
</feature>
<gene>
    <name evidence="3" type="ORF">NBG84_20415</name>
</gene>
<accession>A0ABT0UQJ1</accession>
<evidence type="ECO:0000256" key="2">
    <source>
        <dbReference type="SAM" id="SignalP"/>
    </source>
</evidence>
<proteinExistence type="predicted"/>
<name>A0ABT0UQJ1_9ACTN</name>
<protein>
    <submittedName>
        <fullName evidence="3">Peptidase inhibitor family I36 protein</fullName>
    </submittedName>
</protein>
<feature type="compositionally biased region" description="Low complexity" evidence="1">
    <location>
        <begin position="87"/>
        <end position="121"/>
    </location>
</feature>
<dbReference type="RefSeq" id="WP_250920966.1">
    <property type="nucleotide sequence ID" value="NZ_JAMQAW010000025.1"/>
</dbReference>
<evidence type="ECO:0000256" key="1">
    <source>
        <dbReference type="SAM" id="MobiDB-lite"/>
    </source>
</evidence>
<evidence type="ECO:0000313" key="4">
    <source>
        <dbReference type="Proteomes" id="UP001431429"/>
    </source>
</evidence>
<organism evidence="3 4">
    <name type="scientific">Streptomyces albipurpureus</name>
    <dbReference type="NCBI Taxonomy" id="2897419"/>
    <lineage>
        <taxon>Bacteria</taxon>
        <taxon>Bacillati</taxon>
        <taxon>Actinomycetota</taxon>
        <taxon>Actinomycetes</taxon>
        <taxon>Kitasatosporales</taxon>
        <taxon>Streptomycetaceae</taxon>
        <taxon>Streptomyces</taxon>
    </lineage>
</organism>
<dbReference type="Pfam" id="PF03995">
    <property type="entry name" value="Inhibitor_I36"/>
    <property type="match status" value="1"/>
</dbReference>
<comment type="caution">
    <text evidence="3">The sequence shown here is derived from an EMBL/GenBank/DDBJ whole genome shotgun (WGS) entry which is preliminary data.</text>
</comment>
<dbReference type="EMBL" id="JAMQAW010000025">
    <property type="protein sequence ID" value="MCM2390632.1"/>
    <property type="molecule type" value="Genomic_DNA"/>
</dbReference>
<sequence length="232" mass="24844">MNPTFSKIAVLATTLLSFSMISEASALESQADPLQTQINAVLATTQGGTQISPNEISWNSGSVIMSFPAPGETQAPASSPAARKLESATSAVGTGASTTNSEDPGTDPDPAGPGSEPAGPEVADNCPTQVIGNDWYCFYQYTNFGGRRLQFKDAHSHETPVFFSDYGFENKTSSWSNKGGKNIYVYNRSVTGSDWSCRPDQGGHWLWTENDHTRSSNVGTTNDNKADCFYTS</sequence>
<dbReference type="Proteomes" id="UP001431429">
    <property type="component" value="Unassembled WGS sequence"/>
</dbReference>
<keyword evidence="4" id="KW-1185">Reference proteome</keyword>
<keyword evidence="2" id="KW-0732">Signal</keyword>